<dbReference type="PANTHER" id="PTHR22872">
    <property type="entry name" value="BTK-BINDING PROTEIN-RELATED"/>
    <property type="match status" value="1"/>
</dbReference>
<evidence type="ECO:0000256" key="5">
    <source>
        <dbReference type="ARBA" id="ARBA00022771"/>
    </source>
</evidence>
<keyword evidence="10" id="KW-1185">Reference proteome</keyword>
<dbReference type="GO" id="GO:0008270">
    <property type="term" value="F:zinc ion binding"/>
    <property type="evidence" value="ECO:0007669"/>
    <property type="project" value="UniProtKB-KW"/>
</dbReference>
<evidence type="ECO:0000256" key="1">
    <source>
        <dbReference type="ARBA" id="ARBA00004906"/>
    </source>
</evidence>
<dbReference type="InterPro" id="IPR051625">
    <property type="entry name" value="Signaling_Regulatory_Domain"/>
</dbReference>
<evidence type="ECO:0000256" key="4">
    <source>
        <dbReference type="ARBA" id="ARBA00022737"/>
    </source>
</evidence>
<dbReference type="Proteomes" id="UP001054945">
    <property type="component" value="Unassembled WGS sequence"/>
</dbReference>
<comment type="pathway">
    <text evidence="1">Protein modification; protein ubiquitination.</text>
</comment>
<dbReference type="SMART" id="SM01337">
    <property type="entry name" value="APC10"/>
    <property type="match status" value="1"/>
</dbReference>
<dbReference type="InterPro" id="IPR043145">
    <property type="entry name" value="Znf_ZZ_sf"/>
</dbReference>
<dbReference type="PANTHER" id="PTHR22872:SF6">
    <property type="entry name" value="E3 UBIQUITIN-PROTEIN LIGASE HERC1-RELATED"/>
    <property type="match status" value="1"/>
</dbReference>
<feature type="repeat" description="RCC1" evidence="7">
    <location>
        <begin position="247"/>
        <end position="298"/>
    </location>
</feature>
<dbReference type="EMBL" id="BPLR01010835">
    <property type="protein sequence ID" value="GIY42322.1"/>
    <property type="molecule type" value="Genomic_DNA"/>
</dbReference>
<dbReference type="PRINTS" id="PR00633">
    <property type="entry name" value="RCCNDNSATION"/>
</dbReference>
<dbReference type="Gene3D" id="2.130.10.30">
    <property type="entry name" value="Regulator of chromosome condensation 1/beta-lactamase-inhibitor protein II"/>
    <property type="match status" value="2"/>
</dbReference>
<dbReference type="InterPro" id="IPR009091">
    <property type="entry name" value="RCC1/BLIP-II"/>
</dbReference>
<evidence type="ECO:0000313" key="10">
    <source>
        <dbReference type="Proteomes" id="UP001054945"/>
    </source>
</evidence>
<organism evidence="9 10">
    <name type="scientific">Caerostris extrusa</name>
    <name type="common">Bark spider</name>
    <name type="synonym">Caerostris bankana</name>
    <dbReference type="NCBI Taxonomy" id="172846"/>
    <lineage>
        <taxon>Eukaryota</taxon>
        <taxon>Metazoa</taxon>
        <taxon>Ecdysozoa</taxon>
        <taxon>Arthropoda</taxon>
        <taxon>Chelicerata</taxon>
        <taxon>Arachnida</taxon>
        <taxon>Araneae</taxon>
        <taxon>Araneomorphae</taxon>
        <taxon>Entelegynae</taxon>
        <taxon>Araneoidea</taxon>
        <taxon>Araneidae</taxon>
        <taxon>Caerostris</taxon>
    </lineage>
</organism>
<sequence length="470" mass="52261">MERVPGLSNINMCGGCQGLLLKGAWYKCRTCPNFSFCAKCYKSDRVHMHELYAVKETDICLSKPVSGFIEDWRKCVKNVAVSSRENLAYHLTDGSKYFWQSSGKQGKHWIRLEMQPDVLIHHLHMTVDPSDSSYMPSLIVVNGGPSLSSMKELQTIVVGQNCSTINLLCEQSEYYQFIEIYIKQCRGGGIDCRIHGLTILGRRKTEADDSGFYPYLASDEDTEVDNDLQATGGLKSASGEILKDLETKVYVWGLNDKDQLGGLRGSKIKLPVFSETLSTLKPISISGGSKSLFIISHDGKVYACGEGTNGRLGLGHSNNVSFPRQIATLSQFVIRKWLSILKEGTKEFILECHKKSDFKIQTTVVKGIDHHEEILFLKVKRGRHALALTVDGKVFSWGEGDDGKLGLGNRMSYDRPRLILALKSKRIRDIACGSAHSAAISSSGELYTWGLGDYGRLGHGDLMTKQSQKW</sequence>
<evidence type="ECO:0000259" key="8">
    <source>
        <dbReference type="PROSITE" id="PS51284"/>
    </source>
</evidence>
<feature type="repeat" description="RCC1" evidence="7">
    <location>
        <begin position="299"/>
        <end position="353"/>
    </location>
</feature>
<keyword evidence="2" id="KW-0808">Transferase</keyword>
<evidence type="ECO:0000256" key="6">
    <source>
        <dbReference type="ARBA" id="ARBA00022833"/>
    </source>
</evidence>
<keyword evidence="4" id="KW-0677">Repeat</keyword>
<dbReference type="Gene3D" id="2.60.120.260">
    <property type="entry name" value="Galactose-binding domain-like"/>
    <property type="match status" value="1"/>
</dbReference>
<accession>A0AAV4TA75</accession>
<dbReference type="Pfam" id="PF03256">
    <property type="entry name" value="ANAPC10"/>
    <property type="match status" value="1"/>
</dbReference>
<dbReference type="SUPFAM" id="SSF57850">
    <property type="entry name" value="RING/U-box"/>
    <property type="match status" value="1"/>
</dbReference>
<evidence type="ECO:0000256" key="2">
    <source>
        <dbReference type="ARBA" id="ARBA00022679"/>
    </source>
</evidence>
<dbReference type="Gene3D" id="3.30.60.90">
    <property type="match status" value="1"/>
</dbReference>
<dbReference type="InterPro" id="IPR008979">
    <property type="entry name" value="Galactose-bd-like_sf"/>
</dbReference>
<keyword evidence="3" id="KW-0479">Metal-binding</keyword>
<keyword evidence="6" id="KW-0862">Zinc</keyword>
<evidence type="ECO:0000256" key="7">
    <source>
        <dbReference type="PROSITE-ProRule" id="PRU00235"/>
    </source>
</evidence>
<dbReference type="Pfam" id="PF00415">
    <property type="entry name" value="RCC1"/>
    <property type="match status" value="3"/>
</dbReference>
<dbReference type="AlphaFoldDB" id="A0AAV4TA75"/>
<dbReference type="PROSITE" id="PS51284">
    <property type="entry name" value="DOC"/>
    <property type="match status" value="1"/>
</dbReference>
<dbReference type="InterPro" id="IPR000408">
    <property type="entry name" value="Reg_chr_condens"/>
</dbReference>
<dbReference type="GO" id="GO:0016740">
    <property type="term" value="F:transferase activity"/>
    <property type="evidence" value="ECO:0007669"/>
    <property type="project" value="UniProtKB-KW"/>
</dbReference>
<keyword evidence="5" id="KW-0863">Zinc-finger</keyword>
<evidence type="ECO:0000256" key="3">
    <source>
        <dbReference type="ARBA" id="ARBA00022723"/>
    </source>
</evidence>
<dbReference type="SUPFAM" id="SSF50985">
    <property type="entry name" value="RCC1/BLIP-II"/>
    <property type="match status" value="1"/>
</dbReference>
<dbReference type="SUPFAM" id="SSF49785">
    <property type="entry name" value="Galactose-binding domain-like"/>
    <property type="match status" value="1"/>
</dbReference>
<feature type="repeat" description="RCC1" evidence="7">
    <location>
        <begin position="392"/>
        <end position="443"/>
    </location>
</feature>
<evidence type="ECO:0000313" key="9">
    <source>
        <dbReference type="EMBL" id="GIY42322.1"/>
    </source>
</evidence>
<dbReference type="InterPro" id="IPR004939">
    <property type="entry name" value="APC_su10/DOC_dom"/>
</dbReference>
<name>A0AAV4TA75_CAEEX</name>
<dbReference type="PROSITE" id="PS50012">
    <property type="entry name" value="RCC1_3"/>
    <property type="match status" value="3"/>
</dbReference>
<gene>
    <name evidence="9" type="primary">Herc2</name>
    <name evidence="9" type="ORF">CEXT_386941</name>
</gene>
<feature type="domain" description="DOC" evidence="8">
    <location>
        <begin position="49"/>
        <end position="226"/>
    </location>
</feature>
<protein>
    <submittedName>
        <fullName evidence="9">E3 ubiquitin-protein ligase HERC2</fullName>
    </submittedName>
</protein>
<proteinExistence type="predicted"/>
<reference evidence="9 10" key="1">
    <citation type="submission" date="2021-06" db="EMBL/GenBank/DDBJ databases">
        <title>Caerostris extrusa draft genome.</title>
        <authorList>
            <person name="Kono N."/>
            <person name="Arakawa K."/>
        </authorList>
    </citation>
    <scope>NUCLEOTIDE SEQUENCE [LARGE SCALE GENOMIC DNA]</scope>
</reference>
<comment type="caution">
    <text evidence="9">The sequence shown here is derived from an EMBL/GenBank/DDBJ whole genome shotgun (WGS) entry which is preliminary data.</text>
</comment>